<name>A0AAD4PPS0_9MUSC</name>
<proteinExistence type="predicted"/>
<feature type="non-terminal residue" evidence="2">
    <location>
        <position position="259"/>
    </location>
</feature>
<reference evidence="2" key="1">
    <citation type="journal article" date="2021" name="Mol. Ecol. Resour.">
        <title>Phylogenomic analyses of the genus Drosophila reveals genomic signals of climate adaptation.</title>
        <authorList>
            <person name="Li F."/>
            <person name="Rane R.V."/>
            <person name="Luria V."/>
            <person name="Xiong Z."/>
            <person name="Chen J."/>
            <person name="Li Z."/>
            <person name="Catullo R.A."/>
            <person name="Griffin P.C."/>
            <person name="Schiffer M."/>
            <person name="Pearce S."/>
            <person name="Lee S.F."/>
            <person name="McElroy K."/>
            <person name="Stocker A."/>
            <person name="Shirriffs J."/>
            <person name="Cockerell F."/>
            <person name="Coppin C."/>
            <person name="Sgro C.M."/>
            <person name="Karger A."/>
            <person name="Cain J.W."/>
            <person name="Weber J.A."/>
            <person name="Santpere G."/>
            <person name="Kirschner M.W."/>
            <person name="Hoffmann A.A."/>
            <person name="Oakeshott J.G."/>
            <person name="Zhang G."/>
        </authorList>
    </citation>
    <scope>NUCLEOTIDE SEQUENCE</scope>
    <source>
        <strain evidence="2">BGI-SZ-2011g</strain>
    </source>
</reference>
<keyword evidence="1" id="KW-0812">Transmembrane</keyword>
<feature type="transmembrane region" description="Helical" evidence="1">
    <location>
        <begin position="124"/>
        <end position="143"/>
    </location>
</feature>
<comment type="caution">
    <text evidence="2">The sequence shown here is derived from an EMBL/GenBank/DDBJ whole genome shotgun (WGS) entry which is preliminary data.</text>
</comment>
<accession>A0AAD4PPS0</accession>
<feature type="transmembrane region" description="Helical" evidence="1">
    <location>
        <begin position="53"/>
        <end position="73"/>
    </location>
</feature>
<dbReference type="EMBL" id="JAJJHW010000681">
    <property type="protein sequence ID" value="KAH8384784.1"/>
    <property type="molecule type" value="Genomic_DNA"/>
</dbReference>
<evidence type="ECO:0000256" key="1">
    <source>
        <dbReference type="SAM" id="Phobius"/>
    </source>
</evidence>
<evidence type="ECO:0000313" key="2">
    <source>
        <dbReference type="EMBL" id="KAH8384784.1"/>
    </source>
</evidence>
<keyword evidence="1" id="KW-1133">Transmembrane helix</keyword>
<protein>
    <recommendedName>
        <fullName evidence="4">Protein lifeguard 1</fullName>
    </recommendedName>
</protein>
<dbReference type="AlphaFoldDB" id="A0AAD4PPS0"/>
<feature type="transmembrane region" description="Helical" evidence="1">
    <location>
        <begin position="185"/>
        <end position="208"/>
    </location>
</feature>
<evidence type="ECO:0008006" key="4">
    <source>
        <dbReference type="Google" id="ProtNLM"/>
    </source>
</evidence>
<feature type="transmembrane region" description="Helical" evidence="1">
    <location>
        <begin position="155"/>
        <end position="179"/>
    </location>
</feature>
<organism evidence="2 3">
    <name type="scientific">Drosophila rubida</name>
    <dbReference type="NCBI Taxonomy" id="30044"/>
    <lineage>
        <taxon>Eukaryota</taxon>
        <taxon>Metazoa</taxon>
        <taxon>Ecdysozoa</taxon>
        <taxon>Arthropoda</taxon>
        <taxon>Hexapoda</taxon>
        <taxon>Insecta</taxon>
        <taxon>Pterygota</taxon>
        <taxon>Neoptera</taxon>
        <taxon>Endopterygota</taxon>
        <taxon>Diptera</taxon>
        <taxon>Brachycera</taxon>
        <taxon>Muscomorpha</taxon>
        <taxon>Ephydroidea</taxon>
        <taxon>Drosophilidae</taxon>
        <taxon>Drosophila</taxon>
    </lineage>
</organism>
<sequence>MADIDRPYYYRLERQKFACFAYMLTGVFMFLAVLQWYFFHIIEETNKYFTKNYWIGIIFFILSLLLILLFIFFEDLRFFTPVNWILAFLIVRSPSQIFHCIHLFLQFECVVVGVTSLIVRHYQYHFLISFLIWAVVLVVFLLLGSFIPHDLTLDIVVLVIVGIVCLIGSMYFLMLYLVANVPYSFFVYRGFILLSILLFVMYHAQIINGGRFAEIRDHDYLLAALILFYDFLLMYIFTFQLAPKWSDDCDEHKNKTNVL</sequence>
<gene>
    <name evidence="2" type="ORF">KR093_008297</name>
</gene>
<dbReference type="Proteomes" id="UP001200034">
    <property type="component" value="Unassembled WGS sequence"/>
</dbReference>
<feature type="transmembrane region" description="Helical" evidence="1">
    <location>
        <begin position="20"/>
        <end position="41"/>
    </location>
</feature>
<keyword evidence="3" id="KW-1185">Reference proteome</keyword>
<feature type="transmembrane region" description="Helical" evidence="1">
    <location>
        <begin position="220"/>
        <end position="238"/>
    </location>
</feature>
<keyword evidence="1" id="KW-0472">Membrane</keyword>
<evidence type="ECO:0000313" key="3">
    <source>
        <dbReference type="Proteomes" id="UP001200034"/>
    </source>
</evidence>